<dbReference type="RefSeq" id="WP_092434665.1">
    <property type="nucleotide sequence ID" value="NZ_FOXM01000020.1"/>
</dbReference>
<name>A0A1I5YDB7_9GAMM</name>
<dbReference type="GO" id="GO:0016740">
    <property type="term" value="F:transferase activity"/>
    <property type="evidence" value="ECO:0007669"/>
    <property type="project" value="UniProtKB-KW"/>
</dbReference>
<evidence type="ECO:0000313" key="2">
    <source>
        <dbReference type="EMBL" id="SFQ42163.1"/>
    </source>
</evidence>
<dbReference type="SUPFAM" id="SSF55729">
    <property type="entry name" value="Acyl-CoA N-acyltransferases (Nat)"/>
    <property type="match status" value="1"/>
</dbReference>
<keyword evidence="3" id="KW-1185">Reference proteome</keyword>
<dbReference type="Proteomes" id="UP000243084">
    <property type="component" value="Unassembled WGS sequence"/>
</dbReference>
<protein>
    <submittedName>
        <fullName evidence="2">Acetyltransferase (GNAT) domain-containing protein</fullName>
    </submittedName>
</protein>
<organism evidence="2 3">
    <name type="scientific">Geopseudomonas sagittaria</name>
    <dbReference type="NCBI Taxonomy" id="1135990"/>
    <lineage>
        <taxon>Bacteria</taxon>
        <taxon>Pseudomonadati</taxon>
        <taxon>Pseudomonadota</taxon>
        <taxon>Gammaproteobacteria</taxon>
        <taxon>Pseudomonadales</taxon>
        <taxon>Pseudomonadaceae</taxon>
        <taxon>Geopseudomonas</taxon>
    </lineage>
</organism>
<evidence type="ECO:0000259" key="1">
    <source>
        <dbReference type="Pfam" id="PF13480"/>
    </source>
</evidence>
<evidence type="ECO:0000313" key="3">
    <source>
        <dbReference type="Proteomes" id="UP000243084"/>
    </source>
</evidence>
<dbReference type="Gene3D" id="3.40.630.30">
    <property type="match status" value="1"/>
</dbReference>
<dbReference type="InterPro" id="IPR038740">
    <property type="entry name" value="BioF2-like_GNAT_dom"/>
</dbReference>
<reference evidence="3" key="1">
    <citation type="submission" date="2016-10" db="EMBL/GenBank/DDBJ databases">
        <authorList>
            <person name="Varghese N."/>
            <person name="Submissions S."/>
        </authorList>
    </citation>
    <scope>NUCLEOTIDE SEQUENCE [LARGE SCALE GENOMIC DNA]</scope>
    <source>
        <strain evidence="3">JCM 18195</strain>
    </source>
</reference>
<keyword evidence="2" id="KW-0808">Transferase</keyword>
<dbReference type="EMBL" id="FOXM01000020">
    <property type="protein sequence ID" value="SFQ42163.1"/>
    <property type="molecule type" value="Genomic_DNA"/>
</dbReference>
<dbReference type="Pfam" id="PF13480">
    <property type="entry name" value="Acetyltransf_6"/>
    <property type="match status" value="1"/>
</dbReference>
<dbReference type="AlphaFoldDB" id="A0A1I5YDB7"/>
<dbReference type="OrthoDB" id="116151at2"/>
<dbReference type="InterPro" id="IPR016181">
    <property type="entry name" value="Acyl_CoA_acyltransferase"/>
</dbReference>
<proteinExistence type="predicted"/>
<feature type="domain" description="BioF2-like acetyltransferase" evidence="1">
    <location>
        <begin position="186"/>
        <end position="304"/>
    </location>
</feature>
<gene>
    <name evidence="2" type="ORF">SAMN05216229_12021</name>
</gene>
<sequence length="349" mass="39891">MLEPLNYQVPDLPSQEQNWRLHRDDPAGTDKATTKKALYRDFSATEKTIPVFSRGWWLDASAGADNWDVALVESNGKIIASLPYVLQKRMGFSMLTQPPLTQSLGPWIRESNARPPKKLGQQKDLMEALIAQLPHFDHYAQNWHYSQTNWLPFYWHGFKQTTRYTYVLNDLSDLSKVYAEFENSKRANIKKSQKLVDVVFDIPADELYENHRMTLAKRGATISYSRDLFKRIHDAGYANNSARTVGAYDKSGNLHAALFVVWDAMSAYGLICTIDPDYRTHGAASLLNMAIIDFVADKTCKFDFEGSMSEPIERSFRQYGAVQIPYFAVSKTPSRLLKTYLFLKDLKSS</sequence>
<accession>A0A1I5YDB7</accession>